<reference evidence="2" key="1">
    <citation type="submission" date="2015-06" db="UniProtKB">
        <authorList>
            <consortium name="EnsemblPlants"/>
        </authorList>
    </citation>
    <scope>IDENTIFICATION</scope>
</reference>
<feature type="compositionally biased region" description="Polar residues" evidence="1">
    <location>
        <begin position="122"/>
        <end position="145"/>
    </location>
</feature>
<proteinExistence type="predicted"/>
<dbReference type="HOGENOM" id="CLU_1613414_0_0_1"/>
<keyword evidence="3" id="KW-1185">Reference proteome</keyword>
<name>I1QD82_ORYGL</name>
<feature type="compositionally biased region" description="Basic residues" evidence="1">
    <location>
        <begin position="36"/>
        <end position="48"/>
    </location>
</feature>
<dbReference type="EnsemblPlants" id="ORGLA07G0207400.1">
    <property type="protein sequence ID" value="ORGLA07G0207400.1"/>
    <property type="gene ID" value="ORGLA07G0207400"/>
</dbReference>
<feature type="region of interest" description="Disordered" evidence="1">
    <location>
        <begin position="1"/>
        <end position="73"/>
    </location>
</feature>
<protein>
    <submittedName>
        <fullName evidence="2">Uncharacterized protein</fullName>
    </submittedName>
</protein>
<dbReference type="Proteomes" id="UP000007306">
    <property type="component" value="Chromosome 7"/>
</dbReference>
<reference evidence="2 3" key="2">
    <citation type="submission" date="2018-04" db="EMBL/GenBank/DDBJ databases">
        <title>OglaRS2 (Oryza glaberrima Reference Sequence Version 2).</title>
        <authorList>
            <person name="Zhang J."/>
            <person name="Kudrna D."/>
            <person name="Lee S."/>
            <person name="Talag J."/>
            <person name="Rajasekar S."/>
            <person name="Wing R.A."/>
        </authorList>
    </citation>
    <scope>NUCLEOTIDE SEQUENCE [LARGE SCALE GENOMIC DNA]</scope>
    <source>
        <strain evidence="2 3">cv. IRGC 96717</strain>
    </source>
</reference>
<evidence type="ECO:0000313" key="2">
    <source>
        <dbReference type="EnsemblPlants" id="ORGLA07G0207400.1"/>
    </source>
</evidence>
<feature type="compositionally biased region" description="Gly residues" evidence="1">
    <location>
        <begin position="53"/>
        <end position="65"/>
    </location>
</feature>
<dbReference type="AlphaFoldDB" id="I1QD82"/>
<dbReference type="Gramene" id="ORGLA07G0207400.1">
    <property type="protein sequence ID" value="ORGLA07G0207400.1"/>
    <property type="gene ID" value="ORGLA07G0207400"/>
</dbReference>
<organism evidence="2 3">
    <name type="scientific">Oryza glaberrima</name>
    <name type="common">African rice</name>
    <dbReference type="NCBI Taxonomy" id="4538"/>
    <lineage>
        <taxon>Eukaryota</taxon>
        <taxon>Viridiplantae</taxon>
        <taxon>Streptophyta</taxon>
        <taxon>Embryophyta</taxon>
        <taxon>Tracheophyta</taxon>
        <taxon>Spermatophyta</taxon>
        <taxon>Magnoliopsida</taxon>
        <taxon>Liliopsida</taxon>
        <taxon>Poales</taxon>
        <taxon>Poaceae</taxon>
        <taxon>BOP clade</taxon>
        <taxon>Oryzoideae</taxon>
        <taxon>Oryzeae</taxon>
        <taxon>Oryzinae</taxon>
        <taxon>Oryza</taxon>
    </lineage>
</organism>
<evidence type="ECO:0000313" key="3">
    <source>
        <dbReference type="Proteomes" id="UP000007306"/>
    </source>
</evidence>
<evidence type="ECO:0000256" key="1">
    <source>
        <dbReference type="SAM" id="MobiDB-lite"/>
    </source>
</evidence>
<feature type="region of interest" description="Disordered" evidence="1">
    <location>
        <begin position="117"/>
        <end position="165"/>
    </location>
</feature>
<sequence>MATGLRMPPVQRLGVSCAGAGRRRRAGPQGASGRDWRRRHAGAGRRQRAGPQGASGGGVEEGVGARGHRVEAAPWRRASSALGLLRGGEDLLRLRRAPCLEPRGKWLGMARCGPLPLPPTPFSYSSGQSMAAGRSSKSAGWSSQGAPVAGRRGPGSSCGVRSVAQ</sequence>
<accession>I1QD82</accession>